<feature type="compositionally biased region" description="Basic and acidic residues" evidence="1">
    <location>
        <begin position="576"/>
        <end position="599"/>
    </location>
</feature>
<accession>D2EEV1</accession>
<proteinExistence type="predicted"/>
<feature type="transmembrane region" description="Helical" evidence="2">
    <location>
        <begin position="96"/>
        <end position="118"/>
    </location>
</feature>
<feature type="transmembrane region" description="Helical" evidence="2">
    <location>
        <begin position="161"/>
        <end position="180"/>
    </location>
</feature>
<organism evidence="3 4">
    <name type="scientific">Candidatus Parvarchaeum acidiphilum ARMAN-4</name>
    <dbReference type="NCBI Taxonomy" id="662760"/>
    <lineage>
        <taxon>Archaea</taxon>
        <taxon>Candidatus Parvarchaeota</taxon>
        <taxon>Candidatus Parvarchaeum</taxon>
    </lineage>
</organism>
<feature type="transmembrane region" description="Helical" evidence="2">
    <location>
        <begin position="72"/>
        <end position="90"/>
    </location>
</feature>
<feature type="compositionally biased region" description="Polar residues" evidence="1">
    <location>
        <begin position="622"/>
        <end position="631"/>
    </location>
</feature>
<keyword evidence="2" id="KW-0472">Membrane</keyword>
<evidence type="ECO:0000313" key="3">
    <source>
        <dbReference type="EMBL" id="EEZ93162.1"/>
    </source>
</evidence>
<dbReference type="AlphaFoldDB" id="D2EEV1"/>
<sequence length="744" mass="84036">MKTRYLPVFILLAAVLSLSLVHAQAPPIPGVSTSSSLLTGLSSANSPMYAGFFAIVMFIIFAIALDRTQLSSGRISISFIFALITFFILYTDPVLLHFFLNAFIVLAFIALVLGMLVLVKSPRSIKLIGLLIVLFLLMVLFENDTSLTNSINSTLHISLLNILPFVFGMIAVLIFAVLLIKGIRNSRNTAVRVALLFIVFLMITLLIPGFAGFLFNPIVLTAIFVAIILAAVIYSQFGKIGRIKPSKLDKQYIKDAKLQQNVLNSIGKRKKANSSTLDRYKSLINKGSLTTKDQLKLSKLKNKLGDEAWKNVADRTKLSKVQYSQDQLSNNKDLQQLTGAGPLPKSKVLKDLQSKAERNYKLSWSQRRAFSKEQKNLSNKNNFIKNVGNSQAGDLFDLAKGVNKGALGPVPSEKAAKRMFDKRISKEARNKDVTDLFNERNKLLDPTLNLSYSTRRKELAKIDKKLKKISKNINPQSPNQIRQKDIIKMQNNQMKQEMMGDQKLADAQFEAARKNAEREREEQRMLEEQARLAEAARQQAEQQRMLEEQARLAEAARQQADYDRIMKEQSYNLQNAKRDAEKIKKEDNDNLDRNPSKEMEQQIDEINEYLKQTERQGKKPSNPASDKNQSKMFTIPIFGKKNNVMFRRKVVEDTGKNADMSKETGTDVNNAKVIAGSNMTQAETRMFELSQEAYNNPDPVVGQKIINLIKSRHDDILKIKDTNDRNKAEAQLEKEVQNIIKGNK</sequence>
<dbReference type="Proteomes" id="UP000009375">
    <property type="component" value="Unassembled WGS sequence"/>
</dbReference>
<reference evidence="3 4" key="1">
    <citation type="journal article" date="2010" name="Proc. Natl. Acad. Sci. U.S.A.">
        <title>Enigmatic, ultrasmall, uncultivated Archaea.</title>
        <authorList>
            <person name="Baker B.J."/>
            <person name="Comolli L.R."/>
            <person name="Dick G.J."/>
            <person name="Hauser L.J."/>
            <person name="Hyatt D."/>
            <person name="Dill B.D."/>
            <person name="Land M.L."/>
            <person name="Verberkmoes N.C."/>
            <person name="Hettich R.L."/>
            <person name="Banfield J.F."/>
        </authorList>
    </citation>
    <scope>NUCLEOTIDE SEQUENCE [LARGE SCALE GENOMIC DNA]</scope>
</reference>
<evidence type="ECO:0000313" key="4">
    <source>
        <dbReference type="Proteomes" id="UP000009375"/>
    </source>
</evidence>
<protein>
    <submittedName>
        <fullName evidence="3">Uncharacterized protein</fullName>
    </submittedName>
</protein>
<feature type="region of interest" description="Disordered" evidence="1">
    <location>
        <begin position="572"/>
        <end position="599"/>
    </location>
</feature>
<feature type="transmembrane region" description="Helical" evidence="2">
    <location>
        <begin position="125"/>
        <end position="141"/>
    </location>
</feature>
<feature type="transmembrane region" description="Helical" evidence="2">
    <location>
        <begin position="217"/>
        <end position="237"/>
    </location>
</feature>
<feature type="transmembrane region" description="Helical" evidence="2">
    <location>
        <begin position="192"/>
        <end position="211"/>
    </location>
</feature>
<gene>
    <name evidence="3" type="ORF">BJBARM4_0254</name>
</gene>
<feature type="transmembrane region" description="Helical" evidence="2">
    <location>
        <begin position="47"/>
        <end position="65"/>
    </location>
</feature>
<name>D2EEV1_PARA4</name>
<evidence type="ECO:0000256" key="2">
    <source>
        <dbReference type="SAM" id="Phobius"/>
    </source>
</evidence>
<keyword evidence="2" id="KW-0812">Transmembrane</keyword>
<feature type="region of interest" description="Disordered" evidence="1">
    <location>
        <begin position="612"/>
        <end position="631"/>
    </location>
</feature>
<keyword evidence="2" id="KW-1133">Transmembrane helix</keyword>
<evidence type="ECO:0000256" key="1">
    <source>
        <dbReference type="SAM" id="MobiDB-lite"/>
    </source>
</evidence>
<dbReference type="EMBL" id="GG730041">
    <property type="protein sequence ID" value="EEZ93162.1"/>
    <property type="molecule type" value="Genomic_DNA"/>
</dbReference>